<protein>
    <submittedName>
        <fullName evidence="1">Uncharacterized protein</fullName>
    </submittedName>
</protein>
<organism evidence="1">
    <name type="scientific">Candidatus Methanogaster sp. ANME-2c ERB4</name>
    <dbReference type="NCBI Taxonomy" id="2759911"/>
    <lineage>
        <taxon>Archaea</taxon>
        <taxon>Methanobacteriati</taxon>
        <taxon>Methanobacteriota</taxon>
        <taxon>Stenosarchaea group</taxon>
        <taxon>Methanomicrobia</taxon>
        <taxon>Methanosarcinales</taxon>
        <taxon>ANME-2 cluster</taxon>
        <taxon>Candidatus Methanogasteraceae</taxon>
        <taxon>Candidatus Methanogaster</taxon>
    </lineage>
</organism>
<proteinExistence type="predicted"/>
<reference evidence="1" key="1">
    <citation type="submission" date="2020-06" db="EMBL/GenBank/DDBJ databases">
        <title>Unique genomic features of the anaerobic methanotrophic archaea.</title>
        <authorList>
            <person name="Chadwick G.L."/>
            <person name="Skennerton C.T."/>
            <person name="Laso-Perez R."/>
            <person name="Leu A.O."/>
            <person name="Speth D.R."/>
            <person name="Yu H."/>
            <person name="Morgan-Lang C."/>
            <person name="Hatzenpichler R."/>
            <person name="Goudeau D."/>
            <person name="Malmstrom R."/>
            <person name="Brazelton W.J."/>
            <person name="Woyke T."/>
            <person name="Hallam S.J."/>
            <person name="Tyson G.W."/>
            <person name="Wegener G."/>
            <person name="Boetius A."/>
            <person name="Orphan V."/>
        </authorList>
    </citation>
    <scope>NUCLEOTIDE SEQUENCE</scope>
</reference>
<evidence type="ECO:0000313" key="1">
    <source>
        <dbReference type="EMBL" id="QNO50421.1"/>
    </source>
</evidence>
<gene>
    <name evidence="1" type="ORF">CKJHOKLD_00043</name>
</gene>
<dbReference type="EMBL" id="MT631434">
    <property type="protein sequence ID" value="QNO50421.1"/>
    <property type="molecule type" value="Genomic_DNA"/>
</dbReference>
<dbReference type="AlphaFoldDB" id="A0A7G9YQY7"/>
<name>A0A7G9YQY7_9EURY</name>
<accession>A0A7G9YQY7</accession>
<sequence length="75" mass="8512">MPKPGTDAGLKDEISLENSLPEKIDLVLLTKLPAAICRTDSLHNRIYDHRECTETILRFSRLFKNRIAAAARYLS</sequence>